<dbReference type="Proteomes" id="UP001344658">
    <property type="component" value="Unassembled WGS sequence"/>
</dbReference>
<evidence type="ECO:0000313" key="2">
    <source>
        <dbReference type="Proteomes" id="UP001344658"/>
    </source>
</evidence>
<keyword evidence="2" id="KW-1185">Reference proteome</keyword>
<gene>
    <name evidence="1" type="ORF">V2S66_27405</name>
</gene>
<reference evidence="1 2" key="1">
    <citation type="submission" date="2023-12" db="EMBL/GenBank/DDBJ databases">
        <title>Streptomyces sp. V4-01.</title>
        <authorList>
            <person name="Somphong A."/>
            <person name="Phongsopitanun W."/>
        </authorList>
    </citation>
    <scope>NUCLEOTIDE SEQUENCE [LARGE SCALE GENOMIC DNA]</scope>
    <source>
        <strain evidence="1 2">V4-01</strain>
    </source>
</reference>
<name>A0ABU7PKC1_9ACTN</name>
<evidence type="ECO:0000313" key="1">
    <source>
        <dbReference type="EMBL" id="MEE4545682.1"/>
    </source>
</evidence>
<comment type="caution">
    <text evidence="1">The sequence shown here is derived from an EMBL/GenBank/DDBJ whole genome shotgun (WGS) entry which is preliminary data.</text>
</comment>
<dbReference type="EMBL" id="JAZEWV010000032">
    <property type="protein sequence ID" value="MEE4545682.1"/>
    <property type="molecule type" value="Genomic_DNA"/>
</dbReference>
<protein>
    <submittedName>
        <fullName evidence="1">Uncharacterized protein</fullName>
    </submittedName>
</protein>
<accession>A0ABU7PKC1</accession>
<dbReference type="RefSeq" id="WP_330799384.1">
    <property type="nucleotide sequence ID" value="NZ_JAZEWV010000032.1"/>
</dbReference>
<proteinExistence type="predicted"/>
<sequence>MTRLRAFALFWYDFVIGDDWRIAAWVVGCLGATAGLEAAGVNAWWLLPAGVAAALAHSLRRAVRAARGR</sequence>
<organism evidence="1 2">
    <name type="scientific">Actinacidiphila polyblastidii</name>
    <dbReference type="NCBI Taxonomy" id="3110430"/>
    <lineage>
        <taxon>Bacteria</taxon>
        <taxon>Bacillati</taxon>
        <taxon>Actinomycetota</taxon>
        <taxon>Actinomycetes</taxon>
        <taxon>Kitasatosporales</taxon>
        <taxon>Streptomycetaceae</taxon>
        <taxon>Actinacidiphila</taxon>
    </lineage>
</organism>